<accession>A0ABD3ADN7</accession>
<sequence>MHIDHVPILEVESTIKRKPQSVSKAIPKEVDLEHLTMKGEMIVMKSEELCKDKISHFPRIRIKKSTKGLKSSKTPLKERNINICQNDHGGKRKLKIIEEA</sequence>
<proteinExistence type="predicted"/>
<keyword evidence="2" id="KW-1185">Reference proteome</keyword>
<dbReference type="AlphaFoldDB" id="A0ABD3ADN7"/>
<reference evidence="1 2" key="1">
    <citation type="submission" date="2024-11" db="EMBL/GenBank/DDBJ databases">
        <title>A near-complete genome assembly of Cinchona calisaya.</title>
        <authorList>
            <person name="Lian D.C."/>
            <person name="Zhao X.W."/>
            <person name="Wei L."/>
        </authorList>
    </citation>
    <scope>NUCLEOTIDE SEQUENCE [LARGE SCALE GENOMIC DNA]</scope>
    <source>
        <tissue evidence="1">Nenye</tissue>
    </source>
</reference>
<dbReference type="Proteomes" id="UP001630127">
    <property type="component" value="Unassembled WGS sequence"/>
</dbReference>
<evidence type="ECO:0000313" key="2">
    <source>
        <dbReference type="Proteomes" id="UP001630127"/>
    </source>
</evidence>
<evidence type="ECO:0000313" key="1">
    <source>
        <dbReference type="EMBL" id="KAL3529842.1"/>
    </source>
</evidence>
<dbReference type="EMBL" id="JBJUIK010000004">
    <property type="protein sequence ID" value="KAL3529842.1"/>
    <property type="molecule type" value="Genomic_DNA"/>
</dbReference>
<comment type="caution">
    <text evidence="1">The sequence shown here is derived from an EMBL/GenBank/DDBJ whole genome shotgun (WGS) entry which is preliminary data.</text>
</comment>
<protein>
    <submittedName>
        <fullName evidence="1">Uncharacterized protein</fullName>
    </submittedName>
</protein>
<organism evidence="1 2">
    <name type="scientific">Cinchona calisaya</name>
    <dbReference type="NCBI Taxonomy" id="153742"/>
    <lineage>
        <taxon>Eukaryota</taxon>
        <taxon>Viridiplantae</taxon>
        <taxon>Streptophyta</taxon>
        <taxon>Embryophyta</taxon>
        <taxon>Tracheophyta</taxon>
        <taxon>Spermatophyta</taxon>
        <taxon>Magnoliopsida</taxon>
        <taxon>eudicotyledons</taxon>
        <taxon>Gunneridae</taxon>
        <taxon>Pentapetalae</taxon>
        <taxon>asterids</taxon>
        <taxon>lamiids</taxon>
        <taxon>Gentianales</taxon>
        <taxon>Rubiaceae</taxon>
        <taxon>Cinchonoideae</taxon>
        <taxon>Cinchoneae</taxon>
        <taxon>Cinchona</taxon>
    </lineage>
</organism>
<name>A0ABD3ADN7_9GENT</name>
<gene>
    <name evidence="1" type="ORF">ACH5RR_009164</name>
</gene>